<keyword evidence="2" id="KW-0812">Transmembrane</keyword>
<protein>
    <submittedName>
        <fullName evidence="3">GIP protein</fullName>
    </submittedName>
</protein>
<keyword evidence="2" id="KW-1133">Transmembrane helix</keyword>
<dbReference type="Proteomes" id="UP000604046">
    <property type="component" value="Unassembled WGS sequence"/>
</dbReference>
<gene>
    <name evidence="3" type="primary">GIP</name>
    <name evidence="3" type="ORF">SNAT2548_LOCUS13306</name>
</gene>
<organism evidence="3 4">
    <name type="scientific">Symbiodinium natans</name>
    <dbReference type="NCBI Taxonomy" id="878477"/>
    <lineage>
        <taxon>Eukaryota</taxon>
        <taxon>Sar</taxon>
        <taxon>Alveolata</taxon>
        <taxon>Dinophyceae</taxon>
        <taxon>Suessiales</taxon>
        <taxon>Symbiodiniaceae</taxon>
        <taxon>Symbiodinium</taxon>
    </lineage>
</organism>
<evidence type="ECO:0000256" key="1">
    <source>
        <dbReference type="SAM" id="MobiDB-lite"/>
    </source>
</evidence>
<accession>A0A812MG29</accession>
<comment type="caution">
    <text evidence="3">The sequence shown here is derived from an EMBL/GenBank/DDBJ whole genome shotgun (WGS) entry which is preliminary data.</text>
</comment>
<feature type="region of interest" description="Disordered" evidence="1">
    <location>
        <begin position="719"/>
        <end position="754"/>
    </location>
</feature>
<feature type="transmembrane region" description="Helical" evidence="2">
    <location>
        <begin position="93"/>
        <end position="114"/>
    </location>
</feature>
<name>A0A812MG29_9DINO</name>
<dbReference type="EMBL" id="CAJNDS010001391">
    <property type="protein sequence ID" value="CAE7257466.1"/>
    <property type="molecule type" value="Genomic_DNA"/>
</dbReference>
<evidence type="ECO:0000313" key="4">
    <source>
        <dbReference type="Proteomes" id="UP000604046"/>
    </source>
</evidence>
<keyword evidence="4" id="KW-1185">Reference proteome</keyword>
<evidence type="ECO:0000313" key="3">
    <source>
        <dbReference type="EMBL" id="CAE7257466.1"/>
    </source>
</evidence>
<dbReference type="AlphaFoldDB" id="A0A812MG29"/>
<feature type="region of interest" description="Disordered" evidence="1">
    <location>
        <begin position="666"/>
        <end position="697"/>
    </location>
</feature>
<feature type="transmembrane region" description="Helical" evidence="2">
    <location>
        <begin position="64"/>
        <end position="81"/>
    </location>
</feature>
<keyword evidence="2" id="KW-0472">Membrane</keyword>
<feature type="compositionally biased region" description="Basic and acidic residues" evidence="1">
    <location>
        <begin position="745"/>
        <end position="754"/>
    </location>
</feature>
<dbReference type="OrthoDB" id="429761at2759"/>
<evidence type="ECO:0000256" key="2">
    <source>
        <dbReference type="SAM" id="Phobius"/>
    </source>
</evidence>
<feature type="compositionally biased region" description="Basic and acidic residues" evidence="1">
    <location>
        <begin position="200"/>
        <end position="239"/>
    </location>
</feature>
<proteinExistence type="predicted"/>
<sequence length="1087" mass="121386">MELLMAAGLGAKELFTYNRENFKFDQDQRIERESLRLEMQVKRFELFREDVRDLVELTVDRMDVYHLVGALFLEFCIVLFCEGRVQASAPPFLLSLFLLSNACAFIYLLLAVWLSMHASIASHSFGVRLLTRFVRLPIPSMKQITGLRSNLKDYERQGVANLLRLPFQDQQEWQQVHGEAQGGVPTPTPPEADAQAKGLRSKDTKDTKDTKDRKDTKDTKDTKDLREGLRVPPRRHEEAPGPTTLGKPSEAAASGSSHPSLTSNQNLLPEREETVVGGEDLLSCSRGAQPERHVQLFRQLQSKWQCYDAYCRVCMGLGVNQILQGLSYYCICHTLVENRSPTTGYALVTLFQSTTIALAVLDLAGLRRREILAVQVVGIMPCLLTAWGVAHGHRLENGVLDPAQTYMLSPLSFLCQVLWLELWLRVAAPHGDDQAKLPRRFRQVLFLDVFGDSSGWDPKDGDNNCEDDIIEGEMFKQLGVKEEKDADEEAEEALLAAAQRAASKLTMAQCAARRWNATPSWALSTQQSKDLEAVQDQLKNWGSTIYTELERCCRLRGIPEALRNLERELRPWSELSAEEQAADPFAGCLVGPFEHDDGYRTSCYHFEIESRRTLFEDAARECPGALVLSLEAVRATMKDLEEAARSLLELRIMSDLRVTMQRRRLQSELAKKSKRPLHRSLSPTAAAQPAADSGRATRGQFPNLVALFKTRLHQRRGEDRDANIELLRPDSSSHDEVTDSAGSTVDRELREPGHAGRDPTLVAMAGANAQHFVPEKLPWQVLRNITRVLQLCWLWSGLMAFLKEVHVYQVDFQQHPAHERRLCEANTWSFNHLEVDWPHGIFFRPQGLLCPSGLFHVASPFAVYAGVQDDGATRMRLDEVWRGRLPLLSAACASDFARCLLLAPAEDRIEVWHLGHPRVALTLADHTPWLRVAGGITSCSQVAALLPEDAVADWCLLLAGWDGRLIPVAAVPLPDKLGVPEPTKLQPALDAPLQDPSKAVVALHMEQRGVLWALLSTGELEAWDLLTSRSLGLWRTSFSDASGFRPIAMCKDSNLGFLVLGHNVTGGGAIIARALQPADTELARLVT</sequence>
<feature type="compositionally biased region" description="Basic and acidic residues" evidence="1">
    <location>
        <begin position="719"/>
        <end position="737"/>
    </location>
</feature>
<reference evidence="3" key="1">
    <citation type="submission" date="2021-02" db="EMBL/GenBank/DDBJ databases">
        <authorList>
            <person name="Dougan E. K."/>
            <person name="Rhodes N."/>
            <person name="Thang M."/>
            <person name="Chan C."/>
        </authorList>
    </citation>
    <scope>NUCLEOTIDE SEQUENCE</scope>
</reference>
<feature type="region of interest" description="Disordered" evidence="1">
    <location>
        <begin position="174"/>
        <end position="268"/>
    </location>
</feature>
<feature type="compositionally biased region" description="Polar residues" evidence="1">
    <location>
        <begin position="254"/>
        <end position="267"/>
    </location>
</feature>